<protein>
    <submittedName>
        <fullName evidence="1">Uncharacterized protein</fullName>
    </submittedName>
</protein>
<reference evidence="1 2" key="1">
    <citation type="submission" date="2022-01" db="EMBL/GenBank/DDBJ databases">
        <authorList>
            <person name="Xiong W."/>
            <person name="Schranz E."/>
        </authorList>
    </citation>
    <scope>NUCLEOTIDE SEQUENCE [LARGE SCALE GENOMIC DNA]</scope>
</reference>
<comment type="caution">
    <text evidence="1">The sequence shown here is derived from an EMBL/GenBank/DDBJ whole genome shotgun (WGS) entry which is preliminary data.</text>
</comment>
<gene>
    <name evidence="1" type="ORF">LVIROSA_LOCUS14445</name>
</gene>
<evidence type="ECO:0000313" key="1">
    <source>
        <dbReference type="EMBL" id="CAH1427440.1"/>
    </source>
</evidence>
<dbReference type="AlphaFoldDB" id="A0AAU9MZV3"/>
<evidence type="ECO:0000313" key="2">
    <source>
        <dbReference type="Proteomes" id="UP001157418"/>
    </source>
</evidence>
<accession>A0AAU9MZV3</accession>
<dbReference type="EMBL" id="CAKMRJ010002223">
    <property type="protein sequence ID" value="CAH1427440.1"/>
    <property type="molecule type" value="Genomic_DNA"/>
</dbReference>
<keyword evidence="2" id="KW-1185">Reference proteome</keyword>
<name>A0AAU9MZV3_9ASTR</name>
<dbReference type="Proteomes" id="UP001157418">
    <property type="component" value="Unassembled WGS sequence"/>
</dbReference>
<proteinExistence type="predicted"/>
<sequence length="81" mass="9389">MEKSISRTWVGDLLRGEGESKEVEAVFHQIWFEKHKGLVLICRFNLVSLVLVQVPNTSHVMGDWKRHHICIRWMGKGDSSD</sequence>
<organism evidence="1 2">
    <name type="scientific">Lactuca virosa</name>
    <dbReference type="NCBI Taxonomy" id="75947"/>
    <lineage>
        <taxon>Eukaryota</taxon>
        <taxon>Viridiplantae</taxon>
        <taxon>Streptophyta</taxon>
        <taxon>Embryophyta</taxon>
        <taxon>Tracheophyta</taxon>
        <taxon>Spermatophyta</taxon>
        <taxon>Magnoliopsida</taxon>
        <taxon>eudicotyledons</taxon>
        <taxon>Gunneridae</taxon>
        <taxon>Pentapetalae</taxon>
        <taxon>asterids</taxon>
        <taxon>campanulids</taxon>
        <taxon>Asterales</taxon>
        <taxon>Asteraceae</taxon>
        <taxon>Cichorioideae</taxon>
        <taxon>Cichorieae</taxon>
        <taxon>Lactucinae</taxon>
        <taxon>Lactuca</taxon>
    </lineage>
</organism>